<dbReference type="CDD" id="cd18787">
    <property type="entry name" value="SF2_C_DEAD"/>
    <property type="match status" value="1"/>
</dbReference>
<evidence type="ECO:0000256" key="10">
    <source>
        <dbReference type="ARBA" id="ARBA00024310"/>
    </source>
</evidence>
<evidence type="ECO:0000256" key="2">
    <source>
        <dbReference type="ARBA" id="ARBA00012552"/>
    </source>
</evidence>
<dbReference type="PROSITE" id="PS51195">
    <property type="entry name" value="Q_MOTIF"/>
    <property type="match status" value="1"/>
</dbReference>
<dbReference type="InterPro" id="IPR050079">
    <property type="entry name" value="DEAD_box_RNA_helicase"/>
</dbReference>
<accession>A0AAE0WLU8</accession>
<dbReference type="GO" id="GO:0016787">
    <property type="term" value="F:hydrolase activity"/>
    <property type="evidence" value="ECO:0007669"/>
    <property type="project" value="UniProtKB-KW"/>
</dbReference>
<sequence length="720" mass="78272">MDPLKLLSRNTKGLSKRRQNTVVTPSTGQNAYPQLYNLDSGAFISSKKRKRVEYVAGPRQGHSDGTDFFGANTSSVPSGAAVVALSRSDDEENDLADHERDARPVVPSQPSMSEEEAKSLLKEHKIKVTHLNPRSTKKRMKATNSSKVSKASLYPRSLRSFGELRDQYGISKRLATNLDDQGYTTPTEVQLSALPVLLDGSVASMTSGDASMSESADHSVDMLTVAPTGSGKTLAFFIPILHRMQSRRKLDENTERRPSAVILAPTKELVGQIVNEGRKLAKGTGLRVTQIRKGMQLSSGDGLVREDGDDETAGEKLAEQPAVKADVLVSTPGLLYSMLSTESEDVTAESGEVSKVKHVERNVAALSDVQALVLDEADVLLDPLFREQTLGVWNSLDHQDLRVSLWSATMGSNIEELTQSTIGSRRLRLDAQEAPLIRLVVGLKDSAIPNIEHRLVYAATEQGKLMGLRQLLHPAASSKDTGLPLLPPFLIFAQTIERAVALHSELLYDIPAEAGGSTRIAVLHADLSDTARDSIMTRFRKGEVWVLITTDLLARGVDFRGVNGVVNYDIPTSSAAYVHRVGRTGRAGREGGVAVTLYSKEDIPYLKHVANVVAMAPKHKGGPVSQGGLQQWLVDSLPKLGKNDKQKFKKRGVESRTTHAEELDPKSARRARISSKAGFLRQAENNRKGAVEGSQRRAKLESESVAAVQDASDTEFAGFD</sequence>
<dbReference type="EC" id="3.6.4.13" evidence="2"/>
<dbReference type="PROSITE" id="PS51192">
    <property type="entry name" value="HELICASE_ATP_BIND_1"/>
    <property type="match status" value="1"/>
</dbReference>
<evidence type="ECO:0000256" key="5">
    <source>
        <dbReference type="ARBA" id="ARBA00022801"/>
    </source>
</evidence>
<evidence type="ECO:0000256" key="16">
    <source>
        <dbReference type="PROSITE-ProRule" id="PRU00552"/>
    </source>
</evidence>
<organism evidence="21 22">
    <name type="scientific">Recurvomyces mirabilis</name>
    <dbReference type="NCBI Taxonomy" id="574656"/>
    <lineage>
        <taxon>Eukaryota</taxon>
        <taxon>Fungi</taxon>
        <taxon>Dikarya</taxon>
        <taxon>Ascomycota</taxon>
        <taxon>Pezizomycotina</taxon>
        <taxon>Dothideomycetes</taxon>
        <taxon>Dothideomycetidae</taxon>
        <taxon>Mycosphaerellales</taxon>
        <taxon>Teratosphaeriaceae</taxon>
        <taxon>Recurvomyces</taxon>
    </lineage>
</organism>
<evidence type="ECO:0000256" key="7">
    <source>
        <dbReference type="ARBA" id="ARBA00022840"/>
    </source>
</evidence>
<keyword evidence="9" id="KW-0539">Nucleus</keyword>
<dbReference type="SMART" id="SM00490">
    <property type="entry name" value="HELICc"/>
    <property type="match status" value="1"/>
</dbReference>
<evidence type="ECO:0000256" key="4">
    <source>
        <dbReference type="ARBA" id="ARBA00022741"/>
    </source>
</evidence>
<dbReference type="InterPro" id="IPR027417">
    <property type="entry name" value="P-loop_NTPase"/>
</dbReference>
<comment type="caution">
    <text evidence="21">The sequence shown here is derived from an EMBL/GenBank/DDBJ whole genome shotgun (WGS) entry which is preliminary data.</text>
</comment>
<dbReference type="EMBL" id="JAUTXT010000021">
    <property type="protein sequence ID" value="KAK3674072.1"/>
    <property type="molecule type" value="Genomic_DNA"/>
</dbReference>
<feature type="region of interest" description="Disordered" evidence="17">
    <location>
        <begin position="645"/>
        <end position="720"/>
    </location>
</feature>
<evidence type="ECO:0000259" key="19">
    <source>
        <dbReference type="PROSITE" id="PS51194"/>
    </source>
</evidence>
<dbReference type="GO" id="GO:0030490">
    <property type="term" value="P:maturation of SSU-rRNA"/>
    <property type="evidence" value="ECO:0007669"/>
    <property type="project" value="InterPro"/>
</dbReference>
<comment type="subcellular location">
    <subcellularLocation>
        <location evidence="1">Nucleus</location>
    </subcellularLocation>
</comment>
<dbReference type="InterPro" id="IPR014014">
    <property type="entry name" value="RNA_helicase_DEAD_Q_motif"/>
</dbReference>
<evidence type="ECO:0000256" key="9">
    <source>
        <dbReference type="ARBA" id="ARBA00023242"/>
    </source>
</evidence>
<dbReference type="InterPro" id="IPR001650">
    <property type="entry name" value="Helicase_C-like"/>
</dbReference>
<protein>
    <recommendedName>
        <fullName evidence="13">ATP-dependent RNA helicase ROK1</fullName>
        <ecNumber evidence="2">3.6.4.13</ecNumber>
    </recommendedName>
    <alternativeName>
        <fullName evidence="14">ATP-dependent RNA helicase rok1</fullName>
    </alternativeName>
</protein>
<keyword evidence="8" id="KW-0694">RNA-binding</keyword>
<dbReference type="InterPro" id="IPR011545">
    <property type="entry name" value="DEAD/DEAH_box_helicase_dom"/>
</dbReference>
<evidence type="ECO:0000259" key="20">
    <source>
        <dbReference type="PROSITE" id="PS51195"/>
    </source>
</evidence>
<dbReference type="GO" id="GO:0005829">
    <property type="term" value="C:cytosol"/>
    <property type="evidence" value="ECO:0007669"/>
    <property type="project" value="TreeGrafter"/>
</dbReference>
<dbReference type="GO" id="GO:0003724">
    <property type="term" value="F:RNA helicase activity"/>
    <property type="evidence" value="ECO:0007669"/>
    <property type="project" value="UniProtKB-EC"/>
</dbReference>
<feature type="short sequence motif" description="Q motif" evidence="16">
    <location>
        <begin position="163"/>
        <end position="191"/>
    </location>
</feature>
<dbReference type="InterPro" id="IPR014001">
    <property type="entry name" value="Helicase_ATP-bd"/>
</dbReference>
<evidence type="ECO:0000256" key="1">
    <source>
        <dbReference type="ARBA" id="ARBA00004123"/>
    </source>
</evidence>
<feature type="region of interest" description="Disordered" evidence="17">
    <location>
        <begin position="1"/>
        <end position="34"/>
    </location>
</feature>
<gene>
    <name evidence="21" type="primary">ROK1</name>
    <name evidence="21" type="ORF">LTR78_005919</name>
</gene>
<keyword evidence="5 21" id="KW-0378">Hydrolase</keyword>
<dbReference type="GO" id="GO:0005524">
    <property type="term" value="F:ATP binding"/>
    <property type="evidence" value="ECO:0007669"/>
    <property type="project" value="UniProtKB-KW"/>
</dbReference>
<evidence type="ECO:0000256" key="17">
    <source>
        <dbReference type="SAM" id="MobiDB-lite"/>
    </source>
</evidence>
<keyword evidence="22" id="KW-1185">Reference proteome</keyword>
<evidence type="ECO:0000256" key="13">
    <source>
        <dbReference type="ARBA" id="ARBA00024410"/>
    </source>
</evidence>
<feature type="compositionally biased region" description="Basic and acidic residues" evidence="17">
    <location>
        <begin position="684"/>
        <end position="702"/>
    </location>
</feature>
<proteinExistence type="inferred from homology"/>
<comment type="subunit">
    <text evidence="12">Interacts with the U3 snoRNA and is associated with the 90S and 40S pre-ribosomes.</text>
</comment>
<evidence type="ECO:0000256" key="11">
    <source>
        <dbReference type="ARBA" id="ARBA00024355"/>
    </source>
</evidence>
<dbReference type="Proteomes" id="UP001274830">
    <property type="component" value="Unassembled WGS sequence"/>
</dbReference>
<dbReference type="PROSITE" id="PS51194">
    <property type="entry name" value="HELICASE_CTER"/>
    <property type="match status" value="1"/>
</dbReference>
<evidence type="ECO:0000256" key="6">
    <source>
        <dbReference type="ARBA" id="ARBA00022806"/>
    </source>
</evidence>
<evidence type="ECO:0000259" key="18">
    <source>
        <dbReference type="PROSITE" id="PS51192"/>
    </source>
</evidence>
<feature type="domain" description="DEAD-box RNA helicase Q" evidence="20">
    <location>
        <begin position="163"/>
        <end position="191"/>
    </location>
</feature>
<dbReference type="CDD" id="cd17957">
    <property type="entry name" value="DEADc_DDX52"/>
    <property type="match status" value="1"/>
</dbReference>
<feature type="compositionally biased region" description="Basic and acidic residues" evidence="17">
    <location>
        <begin position="645"/>
        <end position="667"/>
    </location>
</feature>
<comment type="function">
    <text evidence="10">ATP-dependent RNA helicase involved in 40S ribosomal subunit biogenesis. Required for the processing and cleavage of 35S pre-rRNA at sites A0, A1, and A2, leading to mature 18S rRNA.</text>
</comment>
<dbReference type="Pfam" id="PF00270">
    <property type="entry name" value="DEAD"/>
    <property type="match status" value="1"/>
</dbReference>
<dbReference type="PANTHER" id="PTHR47959">
    <property type="entry name" value="ATP-DEPENDENT RNA HELICASE RHLE-RELATED"/>
    <property type="match status" value="1"/>
</dbReference>
<dbReference type="PANTHER" id="PTHR47959:SF15">
    <property type="entry name" value="RNA HELICASE"/>
    <property type="match status" value="1"/>
</dbReference>
<dbReference type="Pfam" id="PF00271">
    <property type="entry name" value="Helicase_C"/>
    <property type="match status" value="1"/>
</dbReference>
<dbReference type="AlphaFoldDB" id="A0AAE0WLU8"/>
<feature type="domain" description="Helicase ATP-binding" evidence="18">
    <location>
        <begin position="213"/>
        <end position="428"/>
    </location>
</feature>
<comment type="catalytic activity">
    <reaction evidence="15">
        <text>ATP + H2O = ADP + phosphate + H(+)</text>
        <dbReference type="Rhea" id="RHEA:13065"/>
        <dbReference type="ChEBI" id="CHEBI:15377"/>
        <dbReference type="ChEBI" id="CHEBI:15378"/>
        <dbReference type="ChEBI" id="CHEBI:30616"/>
        <dbReference type="ChEBI" id="CHEBI:43474"/>
        <dbReference type="ChEBI" id="CHEBI:456216"/>
        <dbReference type="EC" id="3.6.4.13"/>
    </reaction>
</comment>
<dbReference type="SUPFAM" id="SSF52540">
    <property type="entry name" value="P-loop containing nucleoside triphosphate hydrolases"/>
    <property type="match status" value="1"/>
</dbReference>
<dbReference type="Gene3D" id="3.40.50.300">
    <property type="entry name" value="P-loop containing nucleotide triphosphate hydrolases"/>
    <property type="match status" value="2"/>
</dbReference>
<comment type="similarity">
    <text evidence="11">Belongs to the DEAD box helicase family. DDX52/ROK1 subfamily.</text>
</comment>
<evidence type="ECO:0000313" key="21">
    <source>
        <dbReference type="EMBL" id="KAK3674072.1"/>
    </source>
</evidence>
<dbReference type="SMART" id="SM00487">
    <property type="entry name" value="DEXDc"/>
    <property type="match status" value="1"/>
</dbReference>
<evidence type="ECO:0000256" key="8">
    <source>
        <dbReference type="ARBA" id="ARBA00022884"/>
    </source>
</evidence>
<keyword evidence="7" id="KW-0067">ATP-binding</keyword>
<evidence type="ECO:0000256" key="12">
    <source>
        <dbReference type="ARBA" id="ARBA00024367"/>
    </source>
</evidence>
<keyword evidence="4" id="KW-0547">Nucleotide-binding</keyword>
<dbReference type="GO" id="GO:0003723">
    <property type="term" value="F:RNA binding"/>
    <property type="evidence" value="ECO:0007669"/>
    <property type="project" value="UniProtKB-KW"/>
</dbReference>
<evidence type="ECO:0000256" key="15">
    <source>
        <dbReference type="ARBA" id="ARBA00047984"/>
    </source>
</evidence>
<keyword evidence="3" id="KW-0690">Ribosome biogenesis</keyword>
<feature type="domain" description="Helicase C-terminal" evidence="19">
    <location>
        <begin position="467"/>
        <end position="630"/>
    </location>
</feature>
<keyword evidence="6" id="KW-0347">Helicase</keyword>
<name>A0AAE0WLU8_9PEZI</name>
<evidence type="ECO:0000256" key="3">
    <source>
        <dbReference type="ARBA" id="ARBA00022517"/>
    </source>
</evidence>
<feature type="region of interest" description="Disordered" evidence="17">
    <location>
        <begin position="87"/>
        <end position="124"/>
    </location>
</feature>
<reference evidence="21" key="1">
    <citation type="submission" date="2023-07" db="EMBL/GenBank/DDBJ databases">
        <title>Black Yeasts Isolated from many extreme environments.</title>
        <authorList>
            <person name="Coleine C."/>
            <person name="Stajich J.E."/>
            <person name="Selbmann L."/>
        </authorList>
    </citation>
    <scope>NUCLEOTIDE SEQUENCE</scope>
    <source>
        <strain evidence="21">CCFEE 5485</strain>
    </source>
</reference>
<evidence type="ECO:0000256" key="14">
    <source>
        <dbReference type="ARBA" id="ARBA00024419"/>
    </source>
</evidence>
<feature type="compositionally biased region" description="Polar residues" evidence="17">
    <location>
        <begin position="20"/>
        <end position="32"/>
    </location>
</feature>
<dbReference type="GO" id="GO:0005634">
    <property type="term" value="C:nucleus"/>
    <property type="evidence" value="ECO:0007669"/>
    <property type="project" value="UniProtKB-SubCell"/>
</dbReference>
<dbReference type="InterPro" id="IPR044764">
    <property type="entry name" value="DDX52/Rok1_DEADc"/>
</dbReference>
<evidence type="ECO:0000313" key="22">
    <source>
        <dbReference type="Proteomes" id="UP001274830"/>
    </source>
</evidence>